<keyword evidence="1" id="KW-0472">Membrane</keyword>
<dbReference type="OrthoDB" id="9815852at2"/>
<evidence type="ECO:0000313" key="3">
    <source>
        <dbReference type="Proteomes" id="UP000189299"/>
    </source>
</evidence>
<feature type="transmembrane region" description="Helical" evidence="1">
    <location>
        <begin position="181"/>
        <end position="200"/>
    </location>
</feature>
<dbReference type="Proteomes" id="UP000189299">
    <property type="component" value="Unassembled WGS sequence"/>
</dbReference>
<dbReference type="RefSeq" id="WP_077151785.1">
    <property type="nucleotide sequence ID" value="NZ_CABMMO010000011.1"/>
</dbReference>
<keyword evidence="2" id="KW-0560">Oxidoreductase</keyword>
<comment type="caution">
    <text evidence="2">The sequence shown here is derived from an EMBL/GenBank/DDBJ whole genome shotgun (WGS) entry which is preliminary data.</text>
</comment>
<organism evidence="2 3">
    <name type="scientific">Enterococcus mundtii</name>
    <dbReference type="NCBI Taxonomy" id="53346"/>
    <lineage>
        <taxon>Bacteria</taxon>
        <taxon>Bacillati</taxon>
        <taxon>Bacillota</taxon>
        <taxon>Bacilli</taxon>
        <taxon>Lactobacillales</taxon>
        <taxon>Enterococcaceae</taxon>
        <taxon>Enterococcus</taxon>
    </lineage>
</organism>
<dbReference type="GO" id="GO:0004497">
    <property type="term" value="F:monooxygenase activity"/>
    <property type="evidence" value="ECO:0007669"/>
    <property type="project" value="UniProtKB-KW"/>
</dbReference>
<proteinExistence type="predicted"/>
<accession>A0A1V2UFN6</accession>
<keyword evidence="2" id="KW-0503">Monooxygenase</keyword>
<feature type="transmembrane region" description="Helical" evidence="1">
    <location>
        <begin position="100"/>
        <end position="120"/>
    </location>
</feature>
<protein>
    <submittedName>
        <fullName evidence="2">Beta-carotene 15,15'-monooxygenase</fullName>
    </submittedName>
</protein>
<dbReference type="AlphaFoldDB" id="A0A1V2UFN6"/>
<name>A0A1V2UFN6_ENTMU</name>
<sequence>MKTIKDYLDSLFLNVPNTPETKKAKEDLLAIMEDQYHGLLEEGKSDHEAIGAVISEFGSIDEILQELELSRSSFDEEVWENEIELDEVISFWNQVRRFSLFLSTGIASCILAVGMLLFFANGISEIIGFLAMFLLVALGVGLIITTNLSYSASKKKLNDRPYSQQVKIEARQQTEAYAKSFRVGLVFGIILCILSVTPILTNRAFGLPIGFALLLFFASVALGVFFIVYVSIIYTWFSKVAEGTFFISDEDEPGPRASQHMYGESAEAIRLFERLYWPGIFIVYMVWSFMTRSWAYSWLIFVLGGVLEDYFLERLKRK</sequence>
<keyword evidence="1" id="KW-1133">Transmembrane helix</keyword>
<gene>
    <name evidence="2" type="ORF">BTN92_11495</name>
</gene>
<reference evidence="2 3" key="1">
    <citation type="submission" date="2016-12" db="EMBL/GenBank/DDBJ databases">
        <authorList>
            <person name="Song W.-J."/>
            <person name="Kurnit D.M."/>
        </authorList>
    </citation>
    <scope>NUCLEOTIDE SEQUENCE [LARGE SCALE GENOMIC DNA]</scope>
    <source>
        <strain evidence="2 3">CGB1038-1_S1</strain>
    </source>
</reference>
<evidence type="ECO:0000256" key="1">
    <source>
        <dbReference type="SAM" id="Phobius"/>
    </source>
</evidence>
<dbReference type="NCBIfam" id="NF038403">
    <property type="entry name" value="perm_prefix_1"/>
    <property type="match status" value="1"/>
</dbReference>
<dbReference type="STRING" id="53346.A5802_000838"/>
<keyword evidence="1" id="KW-0812">Transmembrane</keyword>
<feature type="transmembrane region" description="Helical" evidence="1">
    <location>
        <begin position="212"/>
        <end position="237"/>
    </location>
</feature>
<dbReference type="InterPro" id="IPR047928">
    <property type="entry name" value="Perm_prefix_1"/>
</dbReference>
<evidence type="ECO:0000313" key="2">
    <source>
        <dbReference type="EMBL" id="ONN42134.1"/>
    </source>
</evidence>
<dbReference type="EMBL" id="MSTR01000011">
    <property type="protein sequence ID" value="ONN42134.1"/>
    <property type="molecule type" value="Genomic_DNA"/>
</dbReference>
<feature type="transmembrane region" description="Helical" evidence="1">
    <location>
        <begin position="126"/>
        <end position="150"/>
    </location>
</feature>